<feature type="compositionally biased region" description="Pro residues" evidence="1">
    <location>
        <begin position="2649"/>
        <end position="2659"/>
    </location>
</feature>
<feature type="compositionally biased region" description="Polar residues" evidence="1">
    <location>
        <begin position="1355"/>
        <end position="1398"/>
    </location>
</feature>
<dbReference type="CDD" id="cd08394">
    <property type="entry name" value="C2A_Munc13"/>
    <property type="match status" value="1"/>
</dbReference>
<feature type="region of interest" description="Disordered" evidence="1">
    <location>
        <begin position="1974"/>
        <end position="1999"/>
    </location>
</feature>
<organism evidence="3 4">
    <name type="scientific">Clupea harengus</name>
    <name type="common">Atlantic herring</name>
    <dbReference type="NCBI Taxonomy" id="7950"/>
    <lineage>
        <taxon>Eukaryota</taxon>
        <taxon>Metazoa</taxon>
        <taxon>Chordata</taxon>
        <taxon>Craniata</taxon>
        <taxon>Vertebrata</taxon>
        <taxon>Euteleostomi</taxon>
        <taxon>Actinopterygii</taxon>
        <taxon>Neopterygii</taxon>
        <taxon>Teleostei</taxon>
        <taxon>Clupei</taxon>
        <taxon>Clupeiformes</taxon>
        <taxon>Clupeoidei</taxon>
        <taxon>Clupeidae</taxon>
        <taxon>Clupea</taxon>
    </lineage>
</organism>
<dbReference type="GO" id="GO:0099525">
    <property type="term" value="P:presynaptic dense core vesicle exocytosis"/>
    <property type="evidence" value="ECO:0007669"/>
    <property type="project" value="TreeGrafter"/>
</dbReference>
<feature type="compositionally biased region" description="Low complexity" evidence="1">
    <location>
        <begin position="1198"/>
        <end position="1211"/>
    </location>
</feature>
<feature type="compositionally biased region" description="Pro residues" evidence="1">
    <location>
        <begin position="2138"/>
        <end position="2148"/>
    </location>
</feature>
<feature type="compositionally biased region" description="Basic and acidic residues" evidence="1">
    <location>
        <begin position="3539"/>
        <end position="3569"/>
    </location>
</feature>
<feature type="compositionally biased region" description="Polar residues" evidence="1">
    <location>
        <begin position="780"/>
        <end position="797"/>
    </location>
</feature>
<feature type="compositionally biased region" description="Pro residues" evidence="1">
    <location>
        <begin position="954"/>
        <end position="969"/>
    </location>
</feature>
<feature type="region of interest" description="Disordered" evidence="1">
    <location>
        <begin position="191"/>
        <end position="218"/>
    </location>
</feature>
<feature type="compositionally biased region" description="Polar residues" evidence="1">
    <location>
        <begin position="1135"/>
        <end position="1144"/>
    </location>
</feature>
<feature type="compositionally biased region" description="Basic and acidic residues" evidence="1">
    <location>
        <begin position="3236"/>
        <end position="3245"/>
    </location>
</feature>
<dbReference type="PANTHER" id="PTHR10480:SF8">
    <property type="entry name" value="PROTEIN UNC-13 HOMOLOG B"/>
    <property type="match status" value="1"/>
</dbReference>
<dbReference type="OrthoDB" id="8953303at2759"/>
<proteinExistence type="predicted"/>
<feature type="compositionally biased region" description="Basic and acidic residues" evidence="1">
    <location>
        <begin position="747"/>
        <end position="762"/>
    </location>
</feature>
<feature type="compositionally biased region" description="Polar residues" evidence="1">
    <location>
        <begin position="2119"/>
        <end position="2134"/>
    </location>
</feature>
<dbReference type="GO" id="GO:0019992">
    <property type="term" value="F:diacylglycerol binding"/>
    <property type="evidence" value="ECO:0007669"/>
    <property type="project" value="InterPro"/>
</dbReference>
<dbReference type="GO" id="GO:0031594">
    <property type="term" value="C:neuromuscular junction"/>
    <property type="evidence" value="ECO:0007669"/>
    <property type="project" value="TreeGrafter"/>
</dbReference>
<feature type="compositionally biased region" description="Polar residues" evidence="1">
    <location>
        <begin position="3074"/>
        <end position="3096"/>
    </location>
</feature>
<dbReference type="GO" id="GO:0016082">
    <property type="term" value="P:synaptic vesicle priming"/>
    <property type="evidence" value="ECO:0007669"/>
    <property type="project" value="TreeGrafter"/>
</dbReference>
<dbReference type="InterPro" id="IPR027080">
    <property type="entry name" value="Unc-13"/>
</dbReference>
<feature type="compositionally biased region" description="Polar residues" evidence="1">
    <location>
        <begin position="1441"/>
        <end position="1472"/>
    </location>
</feature>
<feature type="compositionally biased region" description="Low complexity" evidence="1">
    <location>
        <begin position="3197"/>
        <end position="3208"/>
    </location>
</feature>
<feature type="region of interest" description="Disordered" evidence="1">
    <location>
        <begin position="858"/>
        <end position="1476"/>
    </location>
</feature>
<evidence type="ECO:0000313" key="4">
    <source>
        <dbReference type="RefSeq" id="XP_031433501.2"/>
    </source>
</evidence>
<feature type="compositionally biased region" description="Pro residues" evidence="1">
    <location>
        <begin position="1108"/>
        <end position="1121"/>
    </location>
</feature>
<dbReference type="PROSITE" id="PS50004">
    <property type="entry name" value="C2"/>
    <property type="match status" value="1"/>
</dbReference>
<feature type="region of interest" description="Disordered" evidence="1">
    <location>
        <begin position="2115"/>
        <end position="3380"/>
    </location>
</feature>
<feature type="compositionally biased region" description="Low complexity" evidence="1">
    <location>
        <begin position="3172"/>
        <end position="3182"/>
    </location>
</feature>
<feature type="compositionally biased region" description="Polar residues" evidence="1">
    <location>
        <begin position="3359"/>
        <end position="3372"/>
    </location>
</feature>
<feature type="compositionally biased region" description="Low complexity" evidence="1">
    <location>
        <begin position="2483"/>
        <end position="2503"/>
    </location>
</feature>
<dbReference type="FunFam" id="2.60.40.150:FF:000031">
    <property type="entry name" value="Protein unc-13 homolog B"/>
    <property type="match status" value="1"/>
</dbReference>
<dbReference type="InterPro" id="IPR000008">
    <property type="entry name" value="C2_dom"/>
</dbReference>
<dbReference type="SMART" id="SM00239">
    <property type="entry name" value="C2"/>
    <property type="match status" value="1"/>
</dbReference>
<feature type="compositionally biased region" description="Polar residues" evidence="1">
    <location>
        <begin position="1977"/>
        <end position="1999"/>
    </location>
</feature>
<feature type="compositionally biased region" description="Low complexity" evidence="1">
    <location>
        <begin position="1145"/>
        <end position="1172"/>
    </location>
</feature>
<feature type="region of interest" description="Disordered" evidence="1">
    <location>
        <begin position="550"/>
        <end position="692"/>
    </location>
</feature>
<feature type="compositionally biased region" description="Low complexity" evidence="1">
    <location>
        <begin position="2916"/>
        <end position="2926"/>
    </location>
</feature>
<feature type="compositionally biased region" description="Low complexity" evidence="1">
    <location>
        <begin position="3417"/>
        <end position="3436"/>
    </location>
</feature>
<feature type="compositionally biased region" description="Low complexity" evidence="1">
    <location>
        <begin position="1244"/>
        <end position="1258"/>
    </location>
</feature>
<feature type="compositionally biased region" description="Low complexity" evidence="1">
    <location>
        <begin position="1273"/>
        <end position="1324"/>
    </location>
</feature>
<evidence type="ECO:0000259" key="2">
    <source>
        <dbReference type="PROSITE" id="PS50004"/>
    </source>
</evidence>
<dbReference type="GO" id="GO:0035249">
    <property type="term" value="P:synaptic transmission, glutamatergic"/>
    <property type="evidence" value="ECO:0007669"/>
    <property type="project" value="TreeGrafter"/>
</dbReference>
<feature type="compositionally biased region" description="Basic residues" evidence="1">
    <location>
        <begin position="2031"/>
        <end position="2042"/>
    </location>
</feature>
<dbReference type="GO" id="GO:0043195">
    <property type="term" value="C:terminal bouton"/>
    <property type="evidence" value="ECO:0007669"/>
    <property type="project" value="TreeGrafter"/>
</dbReference>
<dbReference type="RefSeq" id="XP_031433501.2">
    <property type="nucleotide sequence ID" value="XM_031577641.2"/>
</dbReference>
<feature type="compositionally biased region" description="Low complexity" evidence="1">
    <location>
        <begin position="2950"/>
        <end position="2993"/>
    </location>
</feature>
<keyword evidence="3" id="KW-1185">Reference proteome</keyword>
<feature type="compositionally biased region" description="Low complexity" evidence="1">
    <location>
        <begin position="1081"/>
        <end position="1107"/>
    </location>
</feature>
<feature type="compositionally biased region" description="Pro residues" evidence="1">
    <location>
        <begin position="3463"/>
        <end position="3477"/>
    </location>
</feature>
<feature type="compositionally biased region" description="Low complexity" evidence="1">
    <location>
        <begin position="554"/>
        <end position="565"/>
    </location>
</feature>
<feature type="compositionally biased region" description="Low complexity" evidence="1">
    <location>
        <begin position="1122"/>
        <end position="1134"/>
    </location>
</feature>
<feature type="domain" description="C2" evidence="2">
    <location>
        <begin position="1"/>
        <end position="97"/>
    </location>
</feature>
<feature type="compositionally biased region" description="Polar residues" evidence="1">
    <location>
        <begin position="1212"/>
        <end position="1238"/>
    </location>
</feature>
<feature type="compositionally biased region" description="Low complexity" evidence="1">
    <location>
        <begin position="2398"/>
        <end position="2415"/>
    </location>
</feature>
<feature type="compositionally biased region" description="Polar residues" evidence="1">
    <location>
        <begin position="3335"/>
        <end position="3353"/>
    </location>
</feature>
<dbReference type="GO" id="GO:0017075">
    <property type="term" value="F:syntaxin-1 binding"/>
    <property type="evidence" value="ECO:0007669"/>
    <property type="project" value="TreeGrafter"/>
</dbReference>
<feature type="compositionally biased region" description="Pro residues" evidence="1">
    <location>
        <begin position="978"/>
        <end position="989"/>
    </location>
</feature>
<feature type="compositionally biased region" description="Polar residues" evidence="1">
    <location>
        <begin position="2694"/>
        <end position="2709"/>
    </location>
</feature>
<feature type="compositionally biased region" description="Low complexity" evidence="1">
    <location>
        <begin position="3037"/>
        <end position="3063"/>
    </location>
</feature>
<feature type="compositionally biased region" description="Polar residues" evidence="1">
    <location>
        <begin position="2269"/>
        <end position="2284"/>
    </location>
</feature>
<feature type="compositionally biased region" description="Low complexity" evidence="1">
    <location>
        <begin position="3322"/>
        <end position="3333"/>
    </location>
</feature>
<feature type="compositionally biased region" description="Low complexity" evidence="1">
    <location>
        <begin position="3519"/>
        <end position="3530"/>
    </location>
</feature>
<reference evidence="4" key="1">
    <citation type="submission" date="2025-08" db="UniProtKB">
        <authorList>
            <consortium name="RefSeq"/>
        </authorList>
    </citation>
    <scope>IDENTIFICATION</scope>
</reference>
<feature type="region of interest" description="Disordered" evidence="1">
    <location>
        <begin position="3678"/>
        <end position="3703"/>
    </location>
</feature>
<dbReference type="GO" id="GO:0042734">
    <property type="term" value="C:presynaptic membrane"/>
    <property type="evidence" value="ECO:0007669"/>
    <property type="project" value="TreeGrafter"/>
</dbReference>
<dbReference type="GeneID" id="105900439"/>
<feature type="compositionally biased region" description="Basic and acidic residues" evidence="1">
    <location>
        <begin position="3303"/>
        <end position="3312"/>
    </location>
</feature>
<feature type="compositionally biased region" description="Low complexity" evidence="1">
    <location>
        <begin position="2549"/>
        <end position="2572"/>
    </location>
</feature>
<feature type="compositionally biased region" description="Polar residues" evidence="1">
    <location>
        <begin position="2511"/>
        <end position="2521"/>
    </location>
</feature>
<gene>
    <name evidence="4" type="primary">unc13bb</name>
</gene>
<evidence type="ECO:0000313" key="3">
    <source>
        <dbReference type="Proteomes" id="UP000515152"/>
    </source>
</evidence>
<sequence>MSLLCVRVKKAVLHGHPDKFNAYVTLKVQNVKSTTITVRGDQPCWEQDFMFEISRRDLGLIVEVWNKGLIWDTMLGTAFIPLECVRQSEEEGPGDWTCLDAEVLMKADEIYGTKCRTPHKILLDTRFELPFEIPADEVRNWADKLDCINAMEYPLHDDIRSQTMPSAASQCCNYFGWADSATLDDLDSAVDDRDSDYRSETSNSLPPRYHTTAQPNSSMHQYPMGPRHQQNMDSCTDSVHSLDLDYRDHLVSRAPNQRGRVRIIPVDSGMGVEDWEAKYKVQGKNALNDFLNEGESHWIEEDRQSDIIRMSRACRETVGCSSQPSREPRGRLQPAYPEGYETIDRRRRKRLRDPGGFLQTEAERDEPFPPDLALLRQKRGELVLRQVAEMEDEDENMTPCLRPYKNGLLYKTRLWAKNKLGNTLENYVAYQEEEAARMRCVSFDPDVDELQYPLGSEEEFEEYLVNAMHTEDGRGYRHSRYTNSYGGYSEKPLGYRDKKSGKGKLGGWVSEAMLSPVEEPSDEYVDPMDELQCLVETVSEYLAEKEEEINKYGSLPKSPKSRLSSQGSTRTESVGEDPSNISKDAKSESKDKKTEPEPEPGMTGVKSAMSSLFSSFTEKVGSGSKQPTSNPAEKSEAQSSAPSDTGLAKLFSFIPKSPSPTPVAVVSPDPDPPPTRRFSLLPFQSDGKTQQGNYTITTNLGAQNINVNKAQEPFKNSVLGKINPMKMFPGEEAGNSTDTNKPSLRTGSKDGSLDKPEFDGKHPIQQQQPKVPGPGVLEKVNSSSQYMNTQQKTQDNPYSAPEIANKTINVKPVSQPPPPDTSFFSPFKKSFSSLITPVNPPIPPPQSVTVFPVFRSTENMSVPEEPQPPKPEGGMLSGFLRFASGEDISTPQAASQNPTNIQQASAVGTATSGNPGNRPQPQSRASLIENQPKAATETGWFSNLFKAGENPAGASPPPPGPPPPGPRPQGPRFQGPRPQGPRPQGPPGPNQGVQGGPQRNPQGQRPMQGRPPQQGPPSQQGPVRNPTPQPEPQGLFSGLFKATSSEDMSSARPATGANPNQPQQSGLLSGFLKFASTGDLSSVSQPQQQTPASSQSSQTIHPQTQPQNQPPPPQQNVPPPQTGGLLSGLLKFSSTENVSSDVQTSPQQRVPPASQSSQQQPPNSSQQAPPQQGGLLSGLFKLASAENVSSNPSPPPQQQQQPATRQPQHQQGSSQNIQGPRQRNPQLSRAPSAQVTPQQEHRPGNPGQPQEAPPQQGGLLSGLFKLVSSDDNATTQATTSQPQQTSAHNQPPQTQQQHRNLLRRNQSSSQDGSSQQPSQSTSQQNPKPMSVPSQHQAQPQDNANQTGILSGFFNKLTSSSENIPPTTQEAPVDTQKQQSSSLTGPGQHQSKTTRQLPQLPSKVPTQEAEQKPNAQQGLFSGLFGRTTTEEVPSTKPEHRPTQNAEQRMVSGSSPGVLSDSYASSQNINTSGPTFDPANVYRRPGMYFPITRSQRRSTLGYMPMAADSESLDLRTSASYTRSLHNRPSYISNSTGNLPQLYYQDPYEVHNPMMSYSVENLNSFPLSNPNFVSQKSLHSSTNSVHGMSSQCSYQDPGISYTEYGDILNNDEGNWMQASIIWQQFNNESQNDYPMDASYTQTLEGTSQQTSQPWDTSGAYSNQPNLPAQPYANMQYSQQQLANTPIDVQRNITDHPTNRERLWSSHNSLDRLGNQEEDGALNLSTKRGNVKFGKWHSFNEGSSYSLNRVSYHEGYYEESAPNLSYAANGQCGFNGNQDFYRQGVDYSSHGDLTRRYDNWGYPIANGELEDNVYLEEGEWYHQWLSLLEQGMWWPADDGDCGYFVYTDHEYIYALLTDGSGQYVYACTPDGEFGVNGQPSGNYPNAWLHDEMLIVCGFKMPLCNEDELLWLPGDQSDAQLLNGPLDLSSAYRKGNEIMNLNFERFSQMFENSFLGQKQPQLDLSSYRLNKVRMDARRQHASQDPSLQAVDLSSNNNGGPSFTNGVKELLSQKVPISLGSTLTTNSTDSNGCYKPRERRHSPSRVRVRHVEDTSEEEWRKHVAPGEEQPNRSVKKISSLLSSIVGKSPESETKKGMPGKENKGLLSTGFQSLKSKIIKDDTPIAPQSVNNRAQPPSTASRILPTPPSTQPYTPPQTISSSQKPRLARQNTMSQQPTVPPSTSLPSNQFARVSTTSPSLPNIQSTPKPVETPPEQTQGGLFTRFKSAVGMEEPKPEPLKTPESITKTQQEGPAPGVTTSKESVKAPPSQPLSKPAQPQHSPSNQPLSGASQRDDANKLSQSPSQMSSRPKGIQKQHTLSTYGPEKQAEDYLPSKSMSQVFPPTTSTGPTPRRSETTPLSGQTKQEPQPKPAGGLFGISIGDMLSGTPSEPESAGKGLLSMFGGPSPNQTSPQAAPSSQVPSGTAPPQEPPGRGLLSMFGGLGQQDTPQTGTTSATQPPGAAPTKEPPVKGLLSMFSGPVPQPTSTQAEPTPATASGPQPSSAPPQQEQPKGLLSMFGGSSLQQTPAQSGSILGGLLSGPSSTNDSPGKGLLSMFGGSSPQPPISGSASANQASGAAQSTPAATNEPSIKGLFSVFSGPNAQPSTPQPAPLAGGSSVPGAAPPTESPMKGLLSMFGAPSTPATPPPQPKPASSAGPPAPGIAPPSESPMKGLLSMFGAPSTPATQPPQPQTSPPADSSATGAQPSPTLAVTGEQSNAPGATTTTSTPSGVQGSAPPTDSPMKGLLSMFGGPSIASAQPSPPQAAPGEQSNIPGTAPASEPPMTGLLSMFSGPSATSAQPSTPQTGADELTSAPGAAPPNESPMQGLLSMFGGPSAQPSPSQATTGASAAAGAASGLFSMFSGPSPQQSAPQTGSLLGGLLSGSASSTSSPAKGLFSMFGAPSPQQQPPAKPQAQAPRKPPGQGPRQGPTVSAPPSVPASEPPKEMPAKDLVPGSEGPSSQPQTETQQPTAASSSSSSSTTATATTTTMSPPASSETSEPPKGFLSMFGESPLQATTQPGSLLSGILPGSTGTDSPAKGLLSMFSEPSPQSSETPSTAASTTSTTGTQQGTIIEPKADITPQIDTTKPSNESTDATLQVSQGQVEPTLEAASQGAPPPKETPATSLLSMFGGSGPQSAPSQVGSLLGGILPGSTESKDIPGKGLFSMFSGPSPPSGPGQAGPAPGASYPSKEPPGKGLFSMFGGPAPQQSASQASSLFGGMFGGPSPESGAPKSGAFGLLGSFMEEKKPEPPKPQDVTTARVAPVPGKTVPEEQKSQIVTVRTQMSMSQAPSSTRDIFPLQEPSSVIPGRTDVKDARSDSLDQVSDKPLSSCTPETTSEPSIKTETPTSNLQSSTTVTPPNQEAKPQITQPPTARAQNEQMPADAAKTVLDSSADVVSGFMSKMFSGPSAPSAAPSTGFFSQAQSSFFKSATPQAPAPQQQQQQKSSLFGFTSSLPTDSIKSDLFGMFKAPEPPKQPQPRQPPSAAPQTRAKPANDPQNQGPTSAGFPAAPLAGKEPVKQDTGVSQTAPSDATSTAPAGLAPSAQATDKDKTATIEGDVIHEKPIVIIGEPDKDTDKSGLPVESIPCETPTAQQSQTLEPPPTKSVFEMPGLSGSAFGFLAGSGEAGKSLGSLFSSPPTVSQADGSDLLSGFKTFSTGLFQEEKPDAAKDQPPAASFFGAKLGFPWQKETPMPSKPQEPVVVTTQPKAKDDKTVITNGTHVTTDSERFIKDSNEVKEGSVADKILKDEMLASTNSIDKPEIYVSTPKIDPLHSSFLKEKDPLCDSTPDFSSGMRHDKDLLSSKRLVAA</sequence>
<feature type="compositionally biased region" description="Basic and acidic residues" evidence="1">
    <location>
        <begin position="2043"/>
        <end position="2059"/>
    </location>
</feature>
<feature type="compositionally biased region" description="Polar residues" evidence="1">
    <location>
        <begin position="2291"/>
        <end position="2301"/>
    </location>
</feature>
<feature type="compositionally biased region" description="Polar residues" evidence="1">
    <location>
        <begin position="608"/>
        <end position="643"/>
    </location>
</feature>
<feature type="compositionally biased region" description="Basic and acidic residues" evidence="1">
    <location>
        <begin position="2083"/>
        <end position="2097"/>
    </location>
</feature>
<feature type="compositionally biased region" description="Polar residues" evidence="1">
    <location>
        <begin position="3437"/>
        <end position="3451"/>
    </location>
</feature>
<feature type="compositionally biased region" description="Polar residues" evidence="1">
    <location>
        <begin position="887"/>
        <end position="929"/>
    </location>
</feature>
<feature type="compositionally biased region" description="Low complexity" evidence="1">
    <location>
        <begin position="2335"/>
        <end position="2344"/>
    </location>
</feature>
<feature type="region of interest" description="Disordered" evidence="1">
    <location>
        <begin position="3417"/>
        <end position="3601"/>
    </location>
</feature>
<name>A0A6P8GAC8_CLUHA</name>
<feature type="compositionally biased region" description="Low complexity" evidence="1">
    <location>
        <begin position="763"/>
        <end position="776"/>
    </location>
</feature>
<feature type="compositionally biased region" description="Basic and acidic residues" evidence="1">
    <location>
        <begin position="583"/>
        <end position="596"/>
    </location>
</feature>
<feature type="compositionally biased region" description="Low complexity" evidence="1">
    <location>
        <begin position="990"/>
        <end position="1022"/>
    </location>
</feature>
<feature type="compositionally biased region" description="Polar residues" evidence="1">
    <location>
        <begin position="2014"/>
        <end position="2025"/>
    </location>
</feature>
<dbReference type="Proteomes" id="UP000515152">
    <property type="component" value="Chromosome 12"/>
</dbReference>
<protein>
    <submittedName>
        <fullName evidence="4">Uncharacterized protein unc13bb isoform X1</fullName>
    </submittedName>
</protein>
<dbReference type="AlphaFoldDB" id="A0A6P8GAC8"/>
<dbReference type="GO" id="GO:0030672">
    <property type="term" value="C:synaptic vesicle membrane"/>
    <property type="evidence" value="ECO:0007669"/>
    <property type="project" value="TreeGrafter"/>
</dbReference>
<feature type="region of interest" description="Disordered" evidence="1">
    <location>
        <begin position="3771"/>
        <end position="3800"/>
    </location>
</feature>
<dbReference type="Pfam" id="PF00168">
    <property type="entry name" value="C2"/>
    <property type="match status" value="1"/>
</dbReference>
<dbReference type="PANTHER" id="PTHR10480">
    <property type="entry name" value="PROTEIN UNC-13 HOMOLOG"/>
    <property type="match status" value="1"/>
</dbReference>
<feature type="compositionally biased region" description="Polar residues" evidence="1">
    <location>
        <begin position="2854"/>
        <end position="2864"/>
    </location>
</feature>
<dbReference type="GO" id="GO:0098831">
    <property type="term" value="C:presynaptic active zone cytoplasmic component"/>
    <property type="evidence" value="ECO:0007669"/>
    <property type="project" value="TreeGrafter"/>
</dbReference>
<dbReference type="GO" id="GO:0005516">
    <property type="term" value="F:calmodulin binding"/>
    <property type="evidence" value="ECO:0007669"/>
    <property type="project" value="TreeGrafter"/>
</dbReference>
<evidence type="ECO:0000256" key="1">
    <source>
        <dbReference type="SAM" id="MobiDB-lite"/>
    </source>
</evidence>
<feature type="compositionally biased region" description="Low complexity" evidence="1">
    <location>
        <begin position="2070"/>
        <end position="2079"/>
    </location>
</feature>
<feature type="region of interest" description="Disordered" evidence="1">
    <location>
        <begin position="2014"/>
        <end position="2101"/>
    </location>
</feature>
<feature type="compositionally biased region" description="Polar residues" evidence="1">
    <location>
        <begin position="1325"/>
        <end position="1348"/>
    </location>
</feature>
<feature type="compositionally biased region" description="Polar residues" evidence="1">
    <location>
        <begin position="3268"/>
        <end position="3287"/>
    </location>
</feature>
<dbReference type="GO" id="GO:0016081">
    <property type="term" value="P:synaptic vesicle docking"/>
    <property type="evidence" value="ECO:0007669"/>
    <property type="project" value="TreeGrafter"/>
</dbReference>
<feature type="compositionally biased region" description="Polar residues" evidence="1">
    <location>
        <begin position="1057"/>
        <end position="1067"/>
    </location>
</feature>
<feature type="region of interest" description="Disordered" evidence="1">
    <location>
        <begin position="718"/>
        <end position="825"/>
    </location>
</feature>
<feature type="compositionally biased region" description="Polar residues" evidence="1">
    <location>
        <begin position="2437"/>
        <end position="2450"/>
    </location>
</feature>
<accession>A0A6P8GAC8</accession>
<feature type="compositionally biased region" description="Low complexity" evidence="1">
    <location>
        <begin position="2835"/>
        <end position="2848"/>
    </location>
</feature>
<dbReference type="GO" id="GO:0061789">
    <property type="term" value="P:dense core granule priming"/>
    <property type="evidence" value="ECO:0007669"/>
    <property type="project" value="TreeGrafter"/>
</dbReference>
<feature type="compositionally biased region" description="Polar residues" evidence="1">
    <location>
        <begin position="200"/>
        <end position="218"/>
    </location>
</feature>
<feature type="compositionally biased region" description="Polar residues" evidence="1">
    <location>
        <begin position="2237"/>
        <end position="2254"/>
    </location>
</feature>
<feature type="compositionally biased region" description="Polar residues" evidence="1">
    <location>
        <begin position="2162"/>
        <end position="2200"/>
    </location>
</feature>
<feature type="compositionally biased region" description="Polar residues" evidence="1">
    <location>
        <begin position="2783"/>
        <end position="2797"/>
    </location>
</feature>
<feature type="compositionally biased region" description="Low complexity" evidence="1">
    <location>
        <begin position="2710"/>
        <end position="2722"/>
    </location>
</feature>
<feature type="compositionally biased region" description="Polar residues" evidence="1">
    <location>
        <begin position="734"/>
        <end position="746"/>
    </location>
</feature>
<dbReference type="CTD" id="100329499"/>